<comment type="caution">
    <text evidence="6">The sequence shown here is derived from an EMBL/GenBank/DDBJ whole genome shotgun (WGS) entry which is preliminary data.</text>
</comment>
<dbReference type="EMBL" id="JAULSN010000008">
    <property type="protein sequence ID" value="KAK3365955.1"/>
    <property type="molecule type" value="Genomic_DNA"/>
</dbReference>
<dbReference type="InterPro" id="IPR013761">
    <property type="entry name" value="SAM/pointed_sf"/>
</dbReference>
<dbReference type="PANTHER" id="PTHR28235">
    <property type="entry name" value="PROTEIN FYV4, MITOCHONDRIAL"/>
    <property type="match status" value="1"/>
</dbReference>
<reference evidence="6" key="2">
    <citation type="submission" date="2023-06" db="EMBL/GenBank/DDBJ databases">
        <authorList>
            <consortium name="Lawrence Berkeley National Laboratory"/>
            <person name="Haridas S."/>
            <person name="Hensen N."/>
            <person name="Bonometti L."/>
            <person name="Westerberg I."/>
            <person name="Brannstrom I.O."/>
            <person name="Guillou S."/>
            <person name="Cros-Aarteil S."/>
            <person name="Calhoun S."/>
            <person name="Kuo A."/>
            <person name="Mondo S."/>
            <person name="Pangilinan J."/>
            <person name="Riley R."/>
            <person name="Labutti K."/>
            <person name="Andreopoulos B."/>
            <person name="Lipzen A."/>
            <person name="Chen C."/>
            <person name="Yanf M."/>
            <person name="Daum C."/>
            <person name="Ng V."/>
            <person name="Clum A."/>
            <person name="Steindorff A."/>
            <person name="Ohm R."/>
            <person name="Martin F."/>
            <person name="Silar P."/>
            <person name="Natvig D."/>
            <person name="Lalanne C."/>
            <person name="Gautier V."/>
            <person name="Ament-Velasquez S.L."/>
            <person name="Kruys A."/>
            <person name="Hutchinson M.I."/>
            <person name="Powell A.J."/>
            <person name="Barry K."/>
            <person name="Miller A.N."/>
            <person name="Grigoriev I.V."/>
            <person name="Debuchy R."/>
            <person name="Gladieux P."/>
            <person name="Thoren M.H."/>
            <person name="Johannesson H."/>
        </authorList>
    </citation>
    <scope>NUCLEOTIDE SEQUENCE</scope>
    <source>
        <strain evidence="6">CBS 958.72</strain>
    </source>
</reference>
<evidence type="ECO:0000313" key="6">
    <source>
        <dbReference type="EMBL" id="KAK3365955.1"/>
    </source>
</evidence>
<accession>A0AAE0N0Q2</accession>
<dbReference type="InterPro" id="IPR039603">
    <property type="entry name" value="Ribosomal_mS41"/>
</dbReference>
<dbReference type="CDD" id="cd09487">
    <property type="entry name" value="SAM_superfamily"/>
    <property type="match status" value="1"/>
</dbReference>
<dbReference type="InterPro" id="IPR019083">
    <property type="entry name" value="SAM_Ribosomal_mS41"/>
</dbReference>
<evidence type="ECO:0000256" key="4">
    <source>
        <dbReference type="ARBA" id="ARBA00035129"/>
    </source>
</evidence>
<comment type="similarity">
    <text evidence="2">Belongs to the mitochondrion-specific ribosomal protein mS41 family.</text>
</comment>
<evidence type="ECO:0000259" key="5">
    <source>
        <dbReference type="SMART" id="SM01238"/>
    </source>
</evidence>
<comment type="subcellular location">
    <subcellularLocation>
        <location evidence="1">Mitochondrion</location>
    </subcellularLocation>
</comment>
<evidence type="ECO:0000256" key="2">
    <source>
        <dbReference type="ARBA" id="ARBA00010492"/>
    </source>
</evidence>
<dbReference type="Pfam" id="PF09597">
    <property type="entry name" value="SAM_Ribosomal_mS41"/>
    <property type="match status" value="1"/>
</dbReference>
<dbReference type="SUPFAM" id="SSF47769">
    <property type="entry name" value="SAM/Pointed domain"/>
    <property type="match status" value="1"/>
</dbReference>
<dbReference type="SMART" id="SM01238">
    <property type="entry name" value="IGR"/>
    <property type="match status" value="1"/>
</dbReference>
<reference evidence="6" key="1">
    <citation type="journal article" date="2023" name="Mol. Phylogenet. Evol.">
        <title>Genome-scale phylogeny and comparative genomics of the fungal order Sordariales.</title>
        <authorList>
            <person name="Hensen N."/>
            <person name="Bonometti L."/>
            <person name="Westerberg I."/>
            <person name="Brannstrom I.O."/>
            <person name="Guillou S."/>
            <person name="Cros-Aarteil S."/>
            <person name="Calhoun S."/>
            <person name="Haridas S."/>
            <person name="Kuo A."/>
            <person name="Mondo S."/>
            <person name="Pangilinan J."/>
            <person name="Riley R."/>
            <person name="LaButti K."/>
            <person name="Andreopoulos B."/>
            <person name="Lipzen A."/>
            <person name="Chen C."/>
            <person name="Yan M."/>
            <person name="Daum C."/>
            <person name="Ng V."/>
            <person name="Clum A."/>
            <person name="Steindorff A."/>
            <person name="Ohm R.A."/>
            <person name="Martin F."/>
            <person name="Silar P."/>
            <person name="Natvig D.O."/>
            <person name="Lalanne C."/>
            <person name="Gautier V."/>
            <person name="Ament-Velasquez S.L."/>
            <person name="Kruys A."/>
            <person name="Hutchinson M.I."/>
            <person name="Powell A.J."/>
            <person name="Barry K."/>
            <person name="Miller A.N."/>
            <person name="Grigoriev I.V."/>
            <person name="Debuchy R."/>
            <person name="Gladieux P."/>
            <person name="Hiltunen Thoren M."/>
            <person name="Johannesson H."/>
        </authorList>
    </citation>
    <scope>NUCLEOTIDE SEQUENCE</scope>
    <source>
        <strain evidence="6">CBS 958.72</strain>
    </source>
</reference>
<name>A0AAE0N0Q2_9PEZI</name>
<evidence type="ECO:0000256" key="3">
    <source>
        <dbReference type="ARBA" id="ARBA00023128"/>
    </source>
</evidence>
<dbReference type="Proteomes" id="UP001287356">
    <property type="component" value="Unassembled WGS sequence"/>
</dbReference>
<keyword evidence="7" id="KW-1185">Reference proteome</keyword>
<dbReference type="AlphaFoldDB" id="A0AAE0N0Q2"/>
<protein>
    <recommendedName>
        <fullName evidence="4">Small ribosomal subunit protein mS41</fullName>
    </recommendedName>
</protein>
<organism evidence="6 7">
    <name type="scientific">Lasiosphaeria ovina</name>
    <dbReference type="NCBI Taxonomy" id="92902"/>
    <lineage>
        <taxon>Eukaryota</taxon>
        <taxon>Fungi</taxon>
        <taxon>Dikarya</taxon>
        <taxon>Ascomycota</taxon>
        <taxon>Pezizomycotina</taxon>
        <taxon>Sordariomycetes</taxon>
        <taxon>Sordariomycetidae</taxon>
        <taxon>Sordariales</taxon>
        <taxon>Lasiosphaeriaceae</taxon>
        <taxon>Lasiosphaeria</taxon>
    </lineage>
</organism>
<evidence type="ECO:0000313" key="7">
    <source>
        <dbReference type="Proteomes" id="UP001287356"/>
    </source>
</evidence>
<keyword evidence="3" id="KW-0496">Mitochondrion</keyword>
<gene>
    <name evidence="6" type="ORF">B0T24DRAFT_637455</name>
</gene>
<evidence type="ECO:0000256" key="1">
    <source>
        <dbReference type="ARBA" id="ARBA00004173"/>
    </source>
</evidence>
<sequence>MARIFKPFGVPTALKQFLRPYSAAAAPAAITTPRLEKQAGTDGKTQDIKLPLVPRPIPLVPDVETFLTVIGRGLKQHASKFPTWEALFTLTTDQLRELGVEPPRSRKYLMRWRQRFREGKFGVGGDLKYVSNGAAELRVLELAPTPLLRKRYVVNIPPGKKIEEVSRGQMMRPLGYKVQGTRTIVGPYALPKKDGSRITVTEGMWEDRRGHKVDGGERRKAEVRFKRGVAERKARREKLGR</sequence>
<proteinExistence type="inferred from homology"/>
<dbReference type="PANTHER" id="PTHR28235:SF1">
    <property type="entry name" value="SMALL RIBOSOMAL SUBUNIT PROTEIN MS41"/>
    <property type="match status" value="1"/>
</dbReference>
<feature type="domain" description="Small ribosomal subunit protein mS41 SAM" evidence="5">
    <location>
        <begin position="63"/>
        <end position="119"/>
    </location>
</feature>
<dbReference type="GO" id="GO:0005739">
    <property type="term" value="C:mitochondrion"/>
    <property type="evidence" value="ECO:0007669"/>
    <property type="project" value="UniProtKB-SubCell"/>
</dbReference>